<name>A0A7Y0LAV0_9FIRM</name>
<protein>
    <submittedName>
        <fullName evidence="2">Uncharacterized protein</fullName>
    </submittedName>
</protein>
<evidence type="ECO:0000313" key="2">
    <source>
        <dbReference type="EMBL" id="NMP25044.1"/>
    </source>
</evidence>
<keyword evidence="1" id="KW-0812">Transmembrane</keyword>
<keyword evidence="1" id="KW-1133">Transmembrane helix</keyword>
<organism evidence="2 3">
    <name type="scientific">Sulfobacillus harzensis</name>
    <dbReference type="NCBI Taxonomy" id="2729629"/>
    <lineage>
        <taxon>Bacteria</taxon>
        <taxon>Bacillati</taxon>
        <taxon>Bacillota</taxon>
        <taxon>Clostridia</taxon>
        <taxon>Eubacteriales</taxon>
        <taxon>Clostridiales Family XVII. Incertae Sedis</taxon>
        <taxon>Sulfobacillus</taxon>
    </lineage>
</organism>
<reference evidence="2 3" key="1">
    <citation type="submission" date="2020-04" db="EMBL/GenBank/DDBJ databases">
        <authorList>
            <person name="Zhang R."/>
            <person name="Schippers A."/>
        </authorList>
    </citation>
    <scope>NUCLEOTIDE SEQUENCE [LARGE SCALE GENOMIC DNA]</scope>
    <source>
        <strain evidence="2 3">DSM 109850</strain>
    </source>
</reference>
<accession>A0A7Y0LAV0</accession>
<gene>
    <name evidence="2" type="ORF">HIJ39_22340</name>
</gene>
<feature type="transmembrane region" description="Helical" evidence="1">
    <location>
        <begin position="7"/>
        <end position="33"/>
    </location>
</feature>
<sequence>MRHWRKWIGLGLVLFVGLFVVLSLGYVGIWNAVQGLVTPNAETPISSLWTQPSHYLGAFLFATILSLIMVITSIWRLIPSRETREAELAVRAAIMEKYGIESQDSE</sequence>
<comment type="caution">
    <text evidence="2">The sequence shown here is derived from an EMBL/GenBank/DDBJ whole genome shotgun (WGS) entry which is preliminary data.</text>
</comment>
<evidence type="ECO:0000313" key="3">
    <source>
        <dbReference type="Proteomes" id="UP000533476"/>
    </source>
</evidence>
<dbReference type="Proteomes" id="UP000533476">
    <property type="component" value="Unassembled WGS sequence"/>
</dbReference>
<dbReference type="EMBL" id="JABBVZ010000210">
    <property type="protein sequence ID" value="NMP25044.1"/>
    <property type="molecule type" value="Genomic_DNA"/>
</dbReference>
<evidence type="ECO:0000256" key="1">
    <source>
        <dbReference type="SAM" id="Phobius"/>
    </source>
</evidence>
<keyword evidence="1" id="KW-0472">Membrane</keyword>
<proteinExistence type="predicted"/>
<keyword evidence="3" id="KW-1185">Reference proteome</keyword>
<feature type="transmembrane region" description="Helical" evidence="1">
    <location>
        <begin position="53"/>
        <end position="75"/>
    </location>
</feature>
<dbReference type="AlphaFoldDB" id="A0A7Y0LAV0"/>
<dbReference type="RefSeq" id="WP_169103246.1">
    <property type="nucleotide sequence ID" value="NZ_JABBVZ010000210.1"/>
</dbReference>